<dbReference type="InterPro" id="IPR033932">
    <property type="entry name" value="YtcJ-like"/>
</dbReference>
<dbReference type="SUPFAM" id="SSF51556">
    <property type="entry name" value="Metallo-dependent hydrolases"/>
    <property type="match status" value="1"/>
</dbReference>
<accession>A0A1A6AZQ4</accession>
<sequence>MNKADIILKSNHIFTGTSKEVIEGIVAVKDNKISYVGDASCLDELVDEYTKIYNYGDQIIIPGFQDAHVHGLMSALILDKKVLPIGGFSEQECVDAIGDFADRFGEDEWIVTSGWYLPIWENKVLPTKDSLDAVYPDRPVAMMSGDGHTLWLNSRGLEKLGITEDSIPPVGGKYGKDEQGHLTGILFETAGLSASSNILQSDEKSLFGAYKKFQEHLVQNGVTSICDLSMMAMEGMDQLKDDIYQKLLDENLLKARVNMFPTITKNLERPLKMREKYKGTMLKFGGTKQFFDGVSSTHTAYLSEPYSNAYFKGDNGRTTIDPKDMEDLIMSAVENDMSIRIHTIGDGAIHLALDSFEKAEKQYGRKPNLRHTLEHLENIQKEDIKRLADLHVIASMQPGHCLIDPAGIEKDLGLERSKLMWAFRDMIDSNVTLAFGTDSPIIDTIPLLTIYYAVTRENVQGEPEGGWEPHQKISVEEALIAHTYGSACAAGRGNELGTLEKGKLADITVIDRDIVNLPPKELLNAKICFTMTNGKVVHKAE</sequence>
<proteinExistence type="predicted"/>
<evidence type="ECO:0000313" key="3">
    <source>
        <dbReference type="Proteomes" id="UP000093954"/>
    </source>
</evidence>
<dbReference type="InterPro" id="IPR011059">
    <property type="entry name" value="Metal-dep_hydrolase_composite"/>
</dbReference>
<evidence type="ECO:0000259" key="1">
    <source>
        <dbReference type="Pfam" id="PF07969"/>
    </source>
</evidence>
<keyword evidence="2" id="KW-0378">Hydrolase</keyword>
<gene>
    <name evidence="2" type="primary">nfdA</name>
    <name evidence="2" type="ORF">CLRAG_09020</name>
</gene>
<comment type="caution">
    <text evidence="2">The sequence shown here is derived from an EMBL/GenBank/DDBJ whole genome shotgun (WGS) entry which is preliminary data.</text>
</comment>
<organism evidence="2 3">
    <name type="scientific">Clostridium ragsdalei P11</name>
    <dbReference type="NCBI Taxonomy" id="1353534"/>
    <lineage>
        <taxon>Bacteria</taxon>
        <taxon>Bacillati</taxon>
        <taxon>Bacillota</taxon>
        <taxon>Clostridia</taxon>
        <taxon>Eubacteriales</taxon>
        <taxon>Clostridiaceae</taxon>
        <taxon>Clostridium</taxon>
    </lineage>
</organism>
<dbReference type="SUPFAM" id="SSF51338">
    <property type="entry name" value="Composite domain of metallo-dependent hydrolases"/>
    <property type="match status" value="1"/>
</dbReference>
<dbReference type="AlphaFoldDB" id="A0A1A6AZQ4"/>
<dbReference type="Gene3D" id="3.10.310.70">
    <property type="match status" value="1"/>
</dbReference>
<evidence type="ECO:0000313" key="2">
    <source>
        <dbReference type="EMBL" id="OBR95510.1"/>
    </source>
</evidence>
<keyword evidence="3" id="KW-1185">Reference proteome</keyword>
<protein>
    <submittedName>
        <fullName evidence="2">N-substituted formamide deformylase</fullName>
        <ecNumber evidence="2">3.5.1.91</ecNumber>
    </submittedName>
</protein>
<dbReference type="InterPro" id="IPR013108">
    <property type="entry name" value="Amidohydro_3"/>
</dbReference>
<name>A0A1A6AZQ4_9CLOT</name>
<dbReference type="Gene3D" id="3.20.20.140">
    <property type="entry name" value="Metal-dependent hydrolases"/>
    <property type="match status" value="1"/>
</dbReference>
<dbReference type="RefSeq" id="WP_065077275.1">
    <property type="nucleotide sequence ID" value="NZ_LROS01000009.1"/>
</dbReference>
<dbReference type="CDD" id="cd01300">
    <property type="entry name" value="YtcJ_like"/>
    <property type="match status" value="1"/>
</dbReference>
<dbReference type="InterPro" id="IPR032466">
    <property type="entry name" value="Metal_Hydrolase"/>
</dbReference>
<dbReference type="EMBL" id="LROS01000009">
    <property type="protein sequence ID" value="OBR95510.1"/>
    <property type="molecule type" value="Genomic_DNA"/>
</dbReference>
<dbReference type="PANTHER" id="PTHR22642">
    <property type="entry name" value="IMIDAZOLONEPROPIONASE"/>
    <property type="match status" value="1"/>
</dbReference>
<dbReference type="Proteomes" id="UP000093954">
    <property type="component" value="Unassembled WGS sequence"/>
</dbReference>
<dbReference type="GO" id="GO:0016810">
    <property type="term" value="F:hydrolase activity, acting on carbon-nitrogen (but not peptide) bonds"/>
    <property type="evidence" value="ECO:0007669"/>
    <property type="project" value="InterPro"/>
</dbReference>
<reference evidence="2 3" key="1">
    <citation type="journal article" date="2012" name="Front. Microbiol.">
        <title>Draft Genome Sequence of the Virulent Strain 01-B526 of the Fish Pathogen Aeromonas salmonicida.</title>
        <authorList>
            <person name="Charette S.J."/>
            <person name="Brochu F."/>
            <person name="Boyle B."/>
            <person name="Filion G."/>
            <person name="Tanaka K.H."/>
            <person name="Derome N."/>
        </authorList>
    </citation>
    <scope>NUCLEOTIDE SEQUENCE [LARGE SCALE GENOMIC DNA]</scope>
    <source>
        <strain evidence="2 3">P11</strain>
    </source>
</reference>
<dbReference type="Gene3D" id="2.30.40.10">
    <property type="entry name" value="Urease, subunit C, domain 1"/>
    <property type="match status" value="1"/>
</dbReference>
<feature type="domain" description="Amidohydrolase 3" evidence="1">
    <location>
        <begin position="59"/>
        <end position="538"/>
    </location>
</feature>
<dbReference type="EC" id="3.5.1.91" evidence="2"/>
<dbReference type="Pfam" id="PF07969">
    <property type="entry name" value="Amidohydro_3"/>
    <property type="match status" value="1"/>
</dbReference>
<dbReference type="PATRIC" id="fig|1353534.3.peg.917"/>
<dbReference type="PANTHER" id="PTHR22642:SF2">
    <property type="entry name" value="PROTEIN LONG AFTER FAR-RED 3"/>
    <property type="match status" value="1"/>
</dbReference>